<dbReference type="Proteomes" id="UP001149411">
    <property type="component" value="Unassembled WGS sequence"/>
</dbReference>
<dbReference type="EMBL" id="RKLV01000003">
    <property type="protein sequence ID" value="MCX2818450.1"/>
    <property type="molecule type" value="Genomic_DNA"/>
</dbReference>
<keyword evidence="6" id="KW-1185">Reference proteome</keyword>
<comment type="caution">
    <text evidence="5">The sequence shown here is derived from an EMBL/GenBank/DDBJ whole genome shotgun (WGS) entry which is preliminary data.</text>
</comment>
<dbReference type="SUPFAM" id="SSF49764">
    <property type="entry name" value="HSP20-like chaperones"/>
    <property type="match status" value="1"/>
</dbReference>
<evidence type="ECO:0000256" key="1">
    <source>
        <dbReference type="PROSITE-ProRule" id="PRU00285"/>
    </source>
</evidence>
<evidence type="ECO:0000313" key="6">
    <source>
        <dbReference type="Proteomes" id="UP001149411"/>
    </source>
</evidence>
<proteinExistence type="inferred from homology"/>
<dbReference type="InterPro" id="IPR008978">
    <property type="entry name" value="HSP20-like_chaperone"/>
</dbReference>
<name>A0A9Q4GH53_9EURY</name>
<comment type="similarity">
    <text evidence="1 2">Belongs to the small heat shock protein (HSP20) family.</text>
</comment>
<evidence type="ECO:0000256" key="2">
    <source>
        <dbReference type="RuleBase" id="RU003616"/>
    </source>
</evidence>
<dbReference type="CDD" id="cd06464">
    <property type="entry name" value="ACD_sHsps-like"/>
    <property type="match status" value="1"/>
</dbReference>
<sequence length="198" mass="22020">MVEISLRENKDALLRRIGRRLPTSADMLESEDEFLVLVNVPGCDEDGIDLRFVKGSIKVNAERSEAYEGYVPVRDERPARISETVPVPDDVDVDGAEATYENGVLHITLPKTEAVGEVEDTGTVEDEEEYREVGVTEEEDEDEQEAEKADESDDLPSSRDELEDMSYRDLQGVAKEVGVKANQSTEDLVDGIAEELDL</sequence>
<gene>
    <name evidence="5" type="ORF">EGH25_03665</name>
</gene>
<dbReference type="InterPro" id="IPR002068">
    <property type="entry name" value="A-crystallin/Hsp20_dom"/>
</dbReference>
<dbReference type="PROSITE" id="PS01031">
    <property type="entry name" value="SHSP"/>
    <property type="match status" value="1"/>
</dbReference>
<dbReference type="Gene3D" id="2.60.40.790">
    <property type="match status" value="1"/>
</dbReference>
<protein>
    <submittedName>
        <fullName evidence="5">Hsp20 family protein</fullName>
    </submittedName>
</protein>
<evidence type="ECO:0000256" key="3">
    <source>
        <dbReference type="SAM" id="MobiDB-lite"/>
    </source>
</evidence>
<evidence type="ECO:0000259" key="4">
    <source>
        <dbReference type="PROSITE" id="PS01031"/>
    </source>
</evidence>
<dbReference type="Pfam" id="PF00011">
    <property type="entry name" value="HSP20"/>
    <property type="match status" value="1"/>
</dbReference>
<evidence type="ECO:0000313" key="5">
    <source>
        <dbReference type="EMBL" id="MCX2818450.1"/>
    </source>
</evidence>
<organism evidence="5 6">
    <name type="scientific">Halorutilus salinus</name>
    <dbReference type="NCBI Taxonomy" id="2487751"/>
    <lineage>
        <taxon>Archaea</taxon>
        <taxon>Methanobacteriati</taxon>
        <taxon>Methanobacteriota</taxon>
        <taxon>Stenosarchaea group</taxon>
        <taxon>Halobacteria</taxon>
        <taxon>Halorutilales</taxon>
        <taxon>Halorutilaceae</taxon>
        <taxon>Halorutilus</taxon>
    </lineage>
</organism>
<feature type="domain" description="SHSP" evidence="4">
    <location>
        <begin position="16"/>
        <end position="127"/>
    </location>
</feature>
<feature type="region of interest" description="Disordered" evidence="3">
    <location>
        <begin position="118"/>
        <end position="170"/>
    </location>
</feature>
<reference evidence="5" key="1">
    <citation type="submission" date="2022-09" db="EMBL/GenBank/DDBJ databases">
        <title>Haloadaptaus new haloarchaeum isolated from saline soil.</title>
        <authorList>
            <person name="Duran-Viseras A."/>
            <person name="Sanchez-Porro C."/>
            <person name="Ventosa A."/>
        </authorList>
    </citation>
    <scope>NUCLEOTIDE SEQUENCE</scope>
    <source>
        <strain evidence="5">F3-133</strain>
    </source>
</reference>
<dbReference type="AlphaFoldDB" id="A0A9Q4GH53"/>
<feature type="compositionally biased region" description="Acidic residues" evidence="3">
    <location>
        <begin position="118"/>
        <end position="154"/>
    </location>
</feature>
<accession>A0A9Q4GH53</accession>
<dbReference type="RefSeq" id="WP_266086294.1">
    <property type="nucleotide sequence ID" value="NZ_RKLV01000003.1"/>
</dbReference>